<dbReference type="InterPro" id="IPR000064">
    <property type="entry name" value="NLP_P60_dom"/>
</dbReference>
<keyword evidence="10" id="KW-1185">Reference proteome</keyword>
<feature type="domain" description="SH3b" evidence="7">
    <location>
        <begin position="124"/>
        <end position="187"/>
    </location>
</feature>
<gene>
    <name evidence="9" type="ORF">JK634_18400</name>
</gene>
<dbReference type="PROSITE" id="PS51781">
    <property type="entry name" value="SH3B"/>
    <property type="match status" value="2"/>
</dbReference>
<feature type="chain" id="PRO_5037257072" evidence="6">
    <location>
        <begin position="30"/>
        <end position="446"/>
    </location>
</feature>
<reference evidence="9" key="1">
    <citation type="submission" date="2021-01" db="EMBL/GenBank/DDBJ databases">
        <title>Genome public.</title>
        <authorList>
            <person name="Liu C."/>
            <person name="Sun Q."/>
        </authorList>
    </citation>
    <scope>NUCLEOTIDE SEQUENCE</scope>
    <source>
        <strain evidence="9">YIM B02565</strain>
    </source>
</reference>
<feature type="compositionally biased region" description="Low complexity" evidence="5">
    <location>
        <begin position="189"/>
        <end position="199"/>
    </location>
</feature>
<feature type="domain" description="SH3b" evidence="7">
    <location>
        <begin position="44"/>
        <end position="107"/>
    </location>
</feature>
<dbReference type="GO" id="GO:0008234">
    <property type="term" value="F:cysteine-type peptidase activity"/>
    <property type="evidence" value="ECO:0007669"/>
    <property type="project" value="UniProtKB-KW"/>
</dbReference>
<dbReference type="RefSeq" id="WP_202769192.1">
    <property type="nucleotide sequence ID" value="NZ_JAESWA010000027.1"/>
</dbReference>
<comment type="caution">
    <text evidence="9">The sequence shown here is derived from an EMBL/GenBank/DDBJ whole genome shotgun (WGS) entry which is preliminary data.</text>
</comment>
<evidence type="ECO:0000313" key="9">
    <source>
        <dbReference type="EMBL" id="MBL4933757.1"/>
    </source>
</evidence>
<feature type="region of interest" description="Disordered" evidence="5">
    <location>
        <begin position="189"/>
        <end position="214"/>
    </location>
</feature>
<evidence type="ECO:0000256" key="5">
    <source>
        <dbReference type="SAM" id="MobiDB-lite"/>
    </source>
</evidence>
<dbReference type="Pfam" id="PF00877">
    <property type="entry name" value="NLPC_P60"/>
    <property type="match status" value="1"/>
</dbReference>
<dbReference type="PANTHER" id="PTHR34408">
    <property type="entry name" value="FAMILY PROTEIN, PUTATIVE-RELATED"/>
    <property type="match status" value="1"/>
</dbReference>
<evidence type="ECO:0000259" key="8">
    <source>
        <dbReference type="PROSITE" id="PS51935"/>
    </source>
</evidence>
<dbReference type="InterPro" id="IPR038765">
    <property type="entry name" value="Papain-like_cys_pep_sf"/>
</dbReference>
<organism evidence="9 10">
    <name type="scientific">Clostridium paridis</name>
    <dbReference type="NCBI Taxonomy" id="2803863"/>
    <lineage>
        <taxon>Bacteria</taxon>
        <taxon>Bacillati</taxon>
        <taxon>Bacillota</taxon>
        <taxon>Clostridia</taxon>
        <taxon>Eubacteriales</taxon>
        <taxon>Clostridiaceae</taxon>
        <taxon>Clostridium</taxon>
    </lineage>
</organism>
<keyword evidence="4" id="KW-0788">Thiol protease</keyword>
<evidence type="ECO:0000256" key="4">
    <source>
        <dbReference type="ARBA" id="ARBA00022807"/>
    </source>
</evidence>
<keyword evidence="6" id="KW-0732">Signal</keyword>
<evidence type="ECO:0000259" key="7">
    <source>
        <dbReference type="PROSITE" id="PS51781"/>
    </source>
</evidence>
<dbReference type="PANTHER" id="PTHR34408:SF1">
    <property type="entry name" value="GLYCOSYL HYDROLASE FAMILY 19 DOMAIN-CONTAINING PROTEIN HI_1415"/>
    <property type="match status" value="1"/>
</dbReference>
<dbReference type="Gene3D" id="3.90.1720.10">
    <property type="entry name" value="endopeptidase domain like (from Nostoc punctiforme)"/>
    <property type="match status" value="1"/>
</dbReference>
<comment type="similarity">
    <text evidence="1">Belongs to the peptidase C40 family.</text>
</comment>
<proteinExistence type="inferred from homology"/>
<protein>
    <submittedName>
        <fullName evidence="9">SH3 domain-containing protein</fullName>
    </submittedName>
</protein>
<evidence type="ECO:0000313" key="10">
    <source>
        <dbReference type="Proteomes" id="UP000623681"/>
    </source>
</evidence>
<keyword evidence="3" id="KW-0378">Hydrolase</keyword>
<keyword evidence="2" id="KW-0645">Protease</keyword>
<dbReference type="SUPFAM" id="SSF54001">
    <property type="entry name" value="Cysteine proteinases"/>
    <property type="match status" value="1"/>
</dbReference>
<name>A0A937FJW0_9CLOT</name>
<feature type="domain" description="NlpC/P60" evidence="8">
    <location>
        <begin position="297"/>
        <end position="446"/>
    </location>
</feature>
<evidence type="ECO:0000256" key="6">
    <source>
        <dbReference type="SAM" id="SignalP"/>
    </source>
</evidence>
<dbReference type="InterPro" id="IPR003646">
    <property type="entry name" value="SH3-like_bac-type"/>
</dbReference>
<dbReference type="GO" id="GO:0006508">
    <property type="term" value="P:proteolysis"/>
    <property type="evidence" value="ECO:0007669"/>
    <property type="project" value="UniProtKB-KW"/>
</dbReference>
<dbReference type="EMBL" id="JAESWA010000027">
    <property type="protein sequence ID" value="MBL4933757.1"/>
    <property type="molecule type" value="Genomic_DNA"/>
</dbReference>
<dbReference type="Pfam" id="PF08239">
    <property type="entry name" value="SH3_3"/>
    <property type="match status" value="3"/>
</dbReference>
<dbReference type="SMART" id="SM00287">
    <property type="entry name" value="SH3b"/>
    <property type="match status" value="3"/>
</dbReference>
<dbReference type="Gene3D" id="2.30.30.40">
    <property type="entry name" value="SH3 Domains"/>
    <property type="match status" value="3"/>
</dbReference>
<feature type="compositionally biased region" description="Polar residues" evidence="5">
    <location>
        <begin position="200"/>
        <end position="210"/>
    </location>
</feature>
<dbReference type="AlphaFoldDB" id="A0A937FJW0"/>
<feature type="signal peptide" evidence="6">
    <location>
        <begin position="1"/>
        <end position="29"/>
    </location>
</feature>
<dbReference type="Proteomes" id="UP000623681">
    <property type="component" value="Unassembled WGS sequence"/>
</dbReference>
<dbReference type="PROSITE" id="PS51935">
    <property type="entry name" value="NLPC_P60"/>
    <property type="match status" value="1"/>
</dbReference>
<evidence type="ECO:0000256" key="2">
    <source>
        <dbReference type="ARBA" id="ARBA00022670"/>
    </source>
</evidence>
<dbReference type="InterPro" id="IPR052354">
    <property type="entry name" value="Cell_Wall_Dynamics_Protein"/>
</dbReference>
<evidence type="ECO:0000256" key="3">
    <source>
        <dbReference type="ARBA" id="ARBA00022801"/>
    </source>
</evidence>
<accession>A0A937FJW0</accession>
<evidence type="ECO:0000256" key="1">
    <source>
        <dbReference type="ARBA" id="ARBA00007074"/>
    </source>
</evidence>
<sequence length="446" mass="48130">MDKKKIVQLLMTTAATSTGVIISNHAAYAATNTTSVANIQQFTKKGQVINVSTNLRVRSGAGSNYSIIGYLVNGQTFSILGSEGDWYNIQYDGRSGYVSKDYVKDVSSGGIVTTPTNNIVSSSSKGEVVNISSSLRIRSSASTSSSIVGYFTNGQTFDIKGKSGYWFYIQANGISGYVHKDYVKEIGTSEGTTSPSTPIQNPTQTPSQDNGSKRGVVYNVSSNLRLRSKPSTGSDSKVLAYLLPGATFDVLGTYGDWYNVNYNGNIGYLLKDYVKLVDGTSSNNSSGADNTNTPSNSSAYNKILSALKAQIGSPYVYGGAGELLTTAYLNTIKQTFSVEASRGVYDLAAKYVDKGYRAFDCSGFVQWGYKQAGITIGRTTWDQINNGVEVSVSDAKPGDLLFYSDISHVGMYIGNGQWIESPNSKDYVKIVNVNWSKIGRVRRILN</sequence>